<dbReference type="SUPFAM" id="SSF109604">
    <property type="entry name" value="HD-domain/PDEase-like"/>
    <property type="match status" value="1"/>
</dbReference>
<feature type="domain" description="HD/PDEase" evidence="2">
    <location>
        <begin position="48"/>
        <end position="214"/>
    </location>
</feature>
<evidence type="ECO:0000313" key="3">
    <source>
        <dbReference type="EMBL" id="KAK6634739.1"/>
    </source>
</evidence>
<evidence type="ECO:0000259" key="2">
    <source>
        <dbReference type="SMART" id="SM00471"/>
    </source>
</evidence>
<dbReference type="PANTHER" id="PTHR11373">
    <property type="entry name" value="DEOXYNUCLEOSIDE TRIPHOSPHATE TRIPHOSPHOHYDROLASE"/>
    <property type="match status" value="1"/>
</dbReference>
<dbReference type="GO" id="GO:0008832">
    <property type="term" value="F:dGTPase activity"/>
    <property type="evidence" value="ECO:0007669"/>
    <property type="project" value="TreeGrafter"/>
</dbReference>
<dbReference type="PANTHER" id="PTHR11373:SF4">
    <property type="entry name" value="DEOXYNUCLEOSIDE TRIPHOSPHATE TRIPHOSPHOHYDROLASE SAMHD1"/>
    <property type="match status" value="1"/>
</dbReference>
<proteinExistence type="inferred from homology"/>
<reference evidence="3 4" key="1">
    <citation type="submission" date="2023-10" db="EMBL/GenBank/DDBJ databases">
        <title>Genomes of two closely related lineages of the louse Polyplax serrata with different host specificities.</title>
        <authorList>
            <person name="Martinu J."/>
            <person name="Tarabai H."/>
            <person name="Stefka J."/>
            <person name="Hypsa V."/>
        </authorList>
    </citation>
    <scope>NUCLEOTIDE SEQUENCE [LARGE SCALE GENOMIC DNA]</scope>
    <source>
        <strain evidence="3">HR10_N</strain>
    </source>
</reference>
<evidence type="ECO:0000256" key="1">
    <source>
        <dbReference type="ARBA" id="ARBA00005776"/>
    </source>
</evidence>
<dbReference type="Gene3D" id="1.10.3210.10">
    <property type="entry name" value="Hypothetical protein af1432"/>
    <property type="match status" value="1"/>
</dbReference>
<dbReference type="GO" id="GO:0006203">
    <property type="term" value="P:dGTP catabolic process"/>
    <property type="evidence" value="ECO:0007669"/>
    <property type="project" value="TreeGrafter"/>
</dbReference>
<accession>A0AAN8S6R8</accession>
<dbReference type="Pfam" id="PF01966">
    <property type="entry name" value="HD"/>
    <property type="match status" value="1"/>
</dbReference>
<protein>
    <recommendedName>
        <fullName evidence="2">HD/PDEase domain-containing protein</fullName>
    </recommendedName>
</protein>
<dbReference type="AlphaFoldDB" id="A0AAN8S6R8"/>
<comment type="caution">
    <text evidence="3">The sequence shown here is derived from an EMBL/GenBank/DDBJ whole genome shotgun (WGS) entry which is preliminary data.</text>
</comment>
<dbReference type="Proteomes" id="UP001372834">
    <property type="component" value="Unassembled WGS sequence"/>
</dbReference>
<dbReference type="GO" id="GO:0005634">
    <property type="term" value="C:nucleus"/>
    <property type="evidence" value="ECO:0007669"/>
    <property type="project" value="TreeGrafter"/>
</dbReference>
<dbReference type="EMBL" id="JAWJWE010000005">
    <property type="protein sequence ID" value="KAK6634739.1"/>
    <property type="molecule type" value="Genomic_DNA"/>
</dbReference>
<dbReference type="SMART" id="SM00471">
    <property type="entry name" value="HDc"/>
    <property type="match status" value="1"/>
</dbReference>
<dbReference type="InterPro" id="IPR003607">
    <property type="entry name" value="HD/PDEase_dom"/>
</dbReference>
<dbReference type="CDD" id="cd00077">
    <property type="entry name" value="HDc"/>
    <property type="match status" value="1"/>
</dbReference>
<comment type="similarity">
    <text evidence="1">Belongs to the SAMHD1 family.</text>
</comment>
<dbReference type="InterPro" id="IPR050135">
    <property type="entry name" value="dGTPase-like"/>
</dbReference>
<evidence type="ECO:0000313" key="4">
    <source>
        <dbReference type="Proteomes" id="UP001372834"/>
    </source>
</evidence>
<dbReference type="GO" id="GO:0051607">
    <property type="term" value="P:defense response to virus"/>
    <property type="evidence" value="ECO:0007669"/>
    <property type="project" value="TreeGrafter"/>
</dbReference>
<gene>
    <name evidence="3" type="ORF">RUM43_012141</name>
</gene>
<dbReference type="GO" id="GO:0045088">
    <property type="term" value="P:regulation of innate immune response"/>
    <property type="evidence" value="ECO:0007669"/>
    <property type="project" value="TreeGrafter"/>
</dbReference>
<organism evidence="3 4">
    <name type="scientific">Polyplax serrata</name>
    <name type="common">Common mouse louse</name>
    <dbReference type="NCBI Taxonomy" id="468196"/>
    <lineage>
        <taxon>Eukaryota</taxon>
        <taxon>Metazoa</taxon>
        <taxon>Ecdysozoa</taxon>
        <taxon>Arthropoda</taxon>
        <taxon>Hexapoda</taxon>
        <taxon>Insecta</taxon>
        <taxon>Pterygota</taxon>
        <taxon>Neoptera</taxon>
        <taxon>Paraneoptera</taxon>
        <taxon>Psocodea</taxon>
        <taxon>Troctomorpha</taxon>
        <taxon>Phthiraptera</taxon>
        <taxon>Anoplura</taxon>
        <taxon>Polyplacidae</taxon>
        <taxon>Polyplax</taxon>
    </lineage>
</organism>
<dbReference type="InterPro" id="IPR006674">
    <property type="entry name" value="HD_domain"/>
</dbReference>
<name>A0AAN8S6R8_POLSC</name>
<sequence length="460" mass="54092">MEIKVFNDLVHGHMIFHPLIVAVVDTRHMQRLRNIKQLGACYFVYPSASHNRFEHCLGTAHIAGQLIDNLKKKKKFLTDEEEKKWEQNKLCVQIAGLCHDVGHGPFSHTWEKFHRRVHPDENWTHEVESMKIFNEILDESISPTKKFNGKNVKTVRDAFELYGLNSGDIAFIKRMILGNKTPKNYLYQIVSNKNNDIDVDKWDYLARDSIMLNLPVGFDYRRLLNFCRILKNSEGEEEICFREKECSLLIEMFMARGRLHDKAYQHIKVKIIEEMLIDAFELANERMKLTDTPVSQLTDHIFYKILYEDFGSDENMLNAKKILRRIENRNLYECLFRKPLERDIQDTKDIKKQIGSAPGLGLYISDIDVITIKLDMTVSNKEKALKNVLVYSKSNDENISSTKFDWHKYQDSLKPNLEKMERYQLLVLYKGEKQFPDSLKCDLEDHFQRNQITISEFVIS</sequence>